<evidence type="ECO:0000256" key="8">
    <source>
        <dbReference type="SAM" id="Phobius"/>
    </source>
</evidence>
<feature type="domain" description="SSD" evidence="9">
    <location>
        <begin position="369"/>
        <end position="501"/>
    </location>
</feature>
<dbReference type="Gene3D" id="1.10.287.1490">
    <property type="match status" value="1"/>
</dbReference>
<protein>
    <submittedName>
        <fullName evidence="10">RND superfamily putative drug exporter</fullName>
    </submittedName>
</protein>
<organism evidence="10 11">
    <name type="scientific">Ornithinimicrobium humiphilum</name>
    <dbReference type="NCBI Taxonomy" id="125288"/>
    <lineage>
        <taxon>Bacteria</taxon>
        <taxon>Bacillati</taxon>
        <taxon>Actinomycetota</taxon>
        <taxon>Actinomycetes</taxon>
        <taxon>Micrococcales</taxon>
        <taxon>Ornithinimicrobiaceae</taxon>
        <taxon>Ornithinimicrobium</taxon>
    </lineage>
</organism>
<keyword evidence="4 8" id="KW-1133">Transmembrane helix</keyword>
<dbReference type="Gene3D" id="1.20.1640.10">
    <property type="entry name" value="Multidrug efflux transporter AcrB transmembrane domain"/>
    <property type="match status" value="2"/>
</dbReference>
<keyword evidence="5 8" id="KW-0472">Membrane</keyword>
<evidence type="ECO:0000256" key="2">
    <source>
        <dbReference type="ARBA" id="ARBA00022475"/>
    </source>
</evidence>
<evidence type="ECO:0000256" key="5">
    <source>
        <dbReference type="ARBA" id="ARBA00023136"/>
    </source>
</evidence>
<dbReference type="OrthoDB" id="7051771at2"/>
<dbReference type="EMBL" id="VFPU01000001">
    <property type="protein sequence ID" value="TQM97678.1"/>
    <property type="molecule type" value="Genomic_DNA"/>
</dbReference>
<dbReference type="InterPro" id="IPR050545">
    <property type="entry name" value="Mycobact_MmpL"/>
</dbReference>
<evidence type="ECO:0000256" key="1">
    <source>
        <dbReference type="ARBA" id="ARBA00004651"/>
    </source>
</evidence>
<dbReference type="PRINTS" id="PR00702">
    <property type="entry name" value="ACRIFLAVINRP"/>
</dbReference>
<proteinExistence type="predicted"/>
<feature type="transmembrane region" description="Helical" evidence="8">
    <location>
        <begin position="738"/>
        <end position="759"/>
    </location>
</feature>
<feature type="transmembrane region" description="Helical" evidence="8">
    <location>
        <begin position="442"/>
        <end position="466"/>
    </location>
</feature>
<evidence type="ECO:0000256" key="3">
    <source>
        <dbReference type="ARBA" id="ARBA00022692"/>
    </source>
</evidence>
<name>A0A543KRI0_9MICO</name>
<dbReference type="PANTHER" id="PTHR33406">
    <property type="entry name" value="MEMBRANE PROTEIN MJ1562-RELATED"/>
    <property type="match status" value="1"/>
</dbReference>
<dbReference type="InterPro" id="IPR004869">
    <property type="entry name" value="MMPL_dom"/>
</dbReference>
<dbReference type="GO" id="GO:0005886">
    <property type="term" value="C:plasma membrane"/>
    <property type="evidence" value="ECO:0007669"/>
    <property type="project" value="UniProtKB-SubCell"/>
</dbReference>
<dbReference type="SUPFAM" id="SSF82866">
    <property type="entry name" value="Multidrug efflux transporter AcrB transmembrane domain"/>
    <property type="match status" value="2"/>
</dbReference>
<dbReference type="InterPro" id="IPR000731">
    <property type="entry name" value="SSD"/>
</dbReference>
<dbReference type="PANTHER" id="PTHR33406:SF13">
    <property type="entry name" value="MEMBRANE PROTEIN YDFJ"/>
    <property type="match status" value="1"/>
</dbReference>
<evidence type="ECO:0000256" key="4">
    <source>
        <dbReference type="ARBA" id="ARBA00022989"/>
    </source>
</evidence>
<evidence type="ECO:0000256" key="6">
    <source>
        <dbReference type="SAM" id="Coils"/>
    </source>
</evidence>
<feature type="coiled-coil region" evidence="6">
    <location>
        <begin position="128"/>
        <end position="267"/>
    </location>
</feature>
<dbReference type="PROSITE" id="PS50156">
    <property type="entry name" value="SSD"/>
    <property type="match status" value="1"/>
</dbReference>
<evidence type="ECO:0000256" key="7">
    <source>
        <dbReference type="SAM" id="MobiDB-lite"/>
    </source>
</evidence>
<accession>A0A543KRI0</accession>
<keyword evidence="6" id="KW-0175">Coiled coil</keyword>
<feature type="transmembrane region" description="Helical" evidence="8">
    <location>
        <begin position="472"/>
        <end position="502"/>
    </location>
</feature>
<feature type="transmembrane region" description="Helical" evidence="8">
    <location>
        <begin position="352"/>
        <end position="370"/>
    </location>
</feature>
<feature type="transmembrane region" description="Helical" evidence="8">
    <location>
        <begin position="550"/>
        <end position="569"/>
    </location>
</feature>
<keyword evidence="3 8" id="KW-0812">Transmembrane</keyword>
<keyword evidence="11" id="KW-1185">Reference proteome</keyword>
<feature type="transmembrane region" description="Helical" evidence="8">
    <location>
        <begin position="402"/>
        <end position="421"/>
    </location>
</feature>
<dbReference type="Proteomes" id="UP000315133">
    <property type="component" value="Unassembled WGS sequence"/>
</dbReference>
<dbReference type="GO" id="GO:0022857">
    <property type="term" value="F:transmembrane transporter activity"/>
    <property type="evidence" value="ECO:0007669"/>
    <property type="project" value="InterPro"/>
</dbReference>
<keyword evidence="2" id="KW-1003">Cell membrane</keyword>
<dbReference type="InterPro" id="IPR001036">
    <property type="entry name" value="Acrflvin-R"/>
</dbReference>
<dbReference type="AlphaFoldDB" id="A0A543KRI0"/>
<feature type="transmembrane region" description="Helical" evidence="8">
    <location>
        <begin position="377"/>
        <end position="396"/>
    </location>
</feature>
<feature type="transmembrane region" description="Helical" evidence="8">
    <location>
        <begin position="853"/>
        <end position="880"/>
    </location>
</feature>
<comment type="subcellular location">
    <subcellularLocation>
        <location evidence="1">Cell membrane</location>
        <topology evidence="1">Multi-pass membrane protein</topology>
    </subcellularLocation>
</comment>
<comment type="caution">
    <text evidence="10">The sequence shown here is derived from an EMBL/GenBank/DDBJ whole genome shotgun (WGS) entry which is preliminary data.</text>
</comment>
<feature type="compositionally biased region" description="Low complexity" evidence="7">
    <location>
        <begin position="927"/>
        <end position="940"/>
    </location>
</feature>
<dbReference type="RefSeq" id="WP_141819415.1">
    <property type="nucleotide sequence ID" value="NZ_BAAAIL010000001.1"/>
</dbReference>
<evidence type="ECO:0000259" key="9">
    <source>
        <dbReference type="PROSITE" id="PS50156"/>
    </source>
</evidence>
<feature type="transmembrane region" description="Helical" evidence="8">
    <location>
        <begin position="712"/>
        <end position="731"/>
    </location>
</feature>
<reference evidence="10 11" key="1">
    <citation type="submission" date="2019-06" db="EMBL/GenBank/DDBJ databases">
        <title>Sequencing the genomes of 1000 actinobacteria strains.</title>
        <authorList>
            <person name="Klenk H.-P."/>
        </authorList>
    </citation>
    <scope>NUCLEOTIDE SEQUENCE [LARGE SCALE GENOMIC DNA]</scope>
    <source>
        <strain evidence="10 11">DSM 12362</strain>
    </source>
</reference>
<evidence type="ECO:0000313" key="11">
    <source>
        <dbReference type="Proteomes" id="UP000315133"/>
    </source>
</evidence>
<dbReference type="Pfam" id="PF03176">
    <property type="entry name" value="MMPL"/>
    <property type="match status" value="2"/>
</dbReference>
<sequence>MATLLHRLGRWCARHPWRVVVAWAALLALTLTGMLTLAKPLSNEFSIPGSRFEAVLETLQEEIPEAAGTTGTIVFSTDAPFTAEQEEAVAGAVERWNELPDVTATDPFVAQAEIDSTEDDLADGQAELDDGRAQLEQGEADLEEARQQVADGREQLEAGEAQLEESRAQLEAGRTQLEAAQADLDAQRQQLEAGAAAGMVPPEQAAAARAQLDAGQAQIDAQRQQLEAGEAELAAGEAQLEESRTQLEEAEAQIADGEQELADGRTELEEGEAAVAVGRRMADLTEGFRLVNEDATVAMTQLSVQDAGGLIPPETTEAIQQIGGELVDDGITVTFSKEITDDLNSLLGPGEVLGLVFAGVVLMVMLGTLVAAGLPLLMALVGVGVGLTGALALSTWVDMMSITPVLALMLGLAVGIDYSLFLINRHRQQLRRGMPVRESIALAVGTSGNAVTFAGLTVIIALAALTLTGIPFLGVMGLVAAATVAIAVLVAITLTPAALSLMGDKVLPRKARATLAETRTRLAERAAADEPHHEPEDTTKGWAAIVQRRPWLAILAVLALVAGLGYPTGQLRLGLPDGSSEPDGSSAYLTYDTVREEFGAGANGPIIAVAELDAPVADGETALLEAQADIAEDLAAVDGVVRVLPAGVNDDRDVLAFQVQPEGGPAEASTEDLVHRLSDTVEQIGADHGATIGITGQTVANIDISGQLADALPIYLLVVVGLSLILLLLVFRSIVIPLLATGGFLLSVVAAFGAVVAVYQLGHLSPIFDVHEPGPILSFLPILLIGILFGLAMDYQVFLVSAMREEHVHGTDARTAVVTGFNHSARVVTAAAIIMISVFAGFVWAHLAMVRPIGMGLAIGVLVDAFLVRMTLTPAVMTLLGEKAWWLPRWLDKILPDVDVEGAKLERTVAVAPATGTVDVDPEAPEAPEAQTEPEVSPSR</sequence>
<feature type="transmembrane region" description="Helical" evidence="8">
    <location>
        <begin position="824"/>
        <end position="847"/>
    </location>
</feature>
<evidence type="ECO:0000313" key="10">
    <source>
        <dbReference type="EMBL" id="TQM97678.1"/>
    </source>
</evidence>
<gene>
    <name evidence="10" type="ORF">FB476_2601</name>
</gene>
<feature type="region of interest" description="Disordered" evidence="7">
    <location>
        <begin position="914"/>
        <end position="940"/>
    </location>
</feature>
<feature type="transmembrane region" description="Helical" evidence="8">
    <location>
        <begin position="779"/>
        <end position="803"/>
    </location>
</feature>